<protein>
    <submittedName>
        <fullName evidence="2">Uncharacterized protein</fullName>
    </submittedName>
</protein>
<reference evidence="2 3" key="1">
    <citation type="journal article" date="2023" name="Plants (Basel)">
        <title>Bridging the Gap: Combining Genomics and Transcriptomics Approaches to Understand Stylosanthes scabra, an Orphan Legume from the Brazilian Caatinga.</title>
        <authorList>
            <person name="Ferreira-Neto J.R.C."/>
            <person name="da Silva M.D."/>
            <person name="Binneck E."/>
            <person name="de Melo N.F."/>
            <person name="da Silva R.H."/>
            <person name="de Melo A.L.T.M."/>
            <person name="Pandolfi V."/>
            <person name="Bustamante F.O."/>
            <person name="Brasileiro-Vidal A.C."/>
            <person name="Benko-Iseppon A.M."/>
        </authorList>
    </citation>
    <scope>NUCLEOTIDE SEQUENCE [LARGE SCALE GENOMIC DNA]</scope>
    <source>
        <tissue evidence="2">Leaves</tissue>
    </source>
</reference>
<feature type="region of interest" description="Disordered" evidence="1">
    <location>
        <begin position="73"/>
        <end position="94"/>
    </location>
</feature>
<keyword evidence="3" id="KW-1185">Reference proteome</keyword>
<name>A0ABU6TQF4_9FABA</name>
<feature type="compositionally biased region" description="Basic and acidic residues" evidence="1">
    <location>
        <begin position="77"/>
        <end position="94"/>
    </location>
</feature>
<proteinExistence type="predicted"/>
<sequence length="114" mass="13039">MCTEEREGRDAKRKEVPSPLQIRSATTAVACSVVAEAFHRWGLLPRERTRWWWLLVVTAVELPAAGAISRSRRASCRRGEGKHEEGEKEQVLKEKEQGASLELLHRRCRRVLHG</sequence>
<evidence type="ECO:0000313" key="2">
    <source>
        <dbReference type="EMBL" id="MED6150103.1"/>
    </source>
</evidence>
<evidence type="ECO:0000313" key="3">
    <source>
        <dbReference type="Proteomes" id="UP001341840"/>
    </source>
</evidence>
<dbReference type="Proteomes" id="UP001341840">
    <property type="component" value="Unassembled WGS sequence"/>
</dbReference>
<accession>A0ABU6TQF4</accession>
<dbReference type="EMBL" id="JASCZI010091372">
    <property type="protein sequence ID" value="MED6150103.1"/>
    <property type="molecule type" value="Genomic_DNA"/>
</dbReference>
<organism evidence="2 3">
    <name type="scientific">Stylosanthes scabra</name>
    <dbReference type="NCBI Taxonomy" id="79078"/>
    <lineage>
        <taxon>Eukaryota</taxon>
        <taxon>Viridiplantae</taxon>
        <taxon>Streptophyta</taxon>
        <taxon>Embryophyta</taxon>
        <taxon>Tracheophyta</taxon>
        <taxon>Spermatophyta</taxon>
        <taxon>Magnoliopsida</taxon>
        <taxon>eudicotyledons</taxon>
        <taxon>Gunneridae</taxon>
        <taxon>Pentapetalae</taxon>
        <taxon>rosids</taxon>
        <taxon>fabids</taxon>
        <taxon>Fabales</taxon>
        <taxon>Fabaceae</taxon>
        <taxon>Papilionoideae</taxon>
        <taxon>50 kb inversion clade</taxon>
        <taxon>dalbergioids sensu lato</taxon>
        <taxon>Dalbergieae</taxon>
        <taxon>Pterocarpus clade</taxon>
        <taxon>Stylosanthes</taxon>
    </lineage>
</organism>
<evidence type="ECO:0000256" key="1">
    <source>
        <dbReference type="SAM" id="MobiDB-lite"/>
    </source>
</evidence>
<gene>
    <name evidence="2" type="ORF">PIB30_069066</name>
</gene>
<comment type="caution">
    <text evidence="2">The sequence shown here is derived from an EMBL/GenBank/DDBJ whole genome shotgun (WGS) entry which is preliminary data.</text>
</comment>